<gene>
    <name evidence="2" type="ORF">LQ567_02080</name>
</gene>
<dbReference type="InterPro" id="IPR001214">
    <property type="entry name" value="SET_dom"/>
</dbReference>
<protein>
    <submittedName>
        <fullName evidence="2">SET domain-containing protein</fullName>
    </submittedName>
</protein>
<dbReference type="InterPro" id="IPR009207">
    <property type="entry name" value="SET7_MeTrfase"/>
</dbReference>
<proteinExistence type="predicted"/>
<dbReference type="RefSeq" id="WP_231002437.1">
    <property type="nucleotide sequence ID" value="NZ_JAJNEC010000003.1"/>
</dbReference>
<evidence type="ECO:0000313" key="2">
    <source>
        <dbReference type="EMBL" id="MCD2421532.1"/>
    </source>
</evidence>
<accession>A0ABS8PMK5</accession>
<dbReference type="CDD" id="cd10540">
    <property type="entry name" value="SET_SpSet7-like"/>
    <property type="match status" value="1"/>
</dbReference>
<dbReference type="EMBL" id="JAJNEC010000003">
    <property type="protein sequence ID" value="MCD2421532.1"/>
    <property type="molecule type" value="Genomic_DNA"/>
</dbReference>
<organism evidence="2 3">
    <name type="scientific">Niabella pedocola</name>
    <dbReference type="NCBI Taxonomy" id="1752077"/>
    <lineage>
        <taxon>Bacteria</taxon>
        <taxon>Pseudomonadati</taxon>
        <taxon>Bacteroidota</taxon>
        <taxon>Chitinophagia</taxon>
        <taxon>Chitinophagales</taxon>
        <taxon>Chitinophagaceae</taxon>
        <taxon>Niabella</taxon>
    </lineage>
</organism>
<dbReference type="PIRSF" id="PIRSF022536">
    <property type="entry name" value="A612L_SET"/>
    <property type="match status" value="1"/>
</dbReference>
<dbReference type="Gene3D" id="2.170.270.10">
    <property type="entry name" value="SET domain"/>
    <property type="match status" value="1"/>
</dbReference>
<dbReference type="InterPro" id="IPR046341">
    <property type="entry name" value="SET_dom_sf"/>
</dbReference>
<dbReference type="Proteomes" id="UP001199816">
    <property type="component" value="Unassembled WGS sequence"/>
</dbReference>
<feature type="domain" description="SET" evidence="1">
    <location>
        <begin position="1"/>
        <end position="100"/>
    </location>
</feature>
<dbReference type="Pfam" id="PF00856">
    <property type="entry name" value="SET"/>
    <property type="match status" value="1"/>
</dbReference>
<sequence length="114" mass="12807">MGRGVFTSVAITAGSVIEVAPVVVMSQRERALLDQTLLHDYIFEWGSEGAQCAMALGWVAVYNHSYTANCDYEMDYTTDSIQIITVRDIQAGEELFINYGGSWDEQKPVWFETQ</sequence>
<name>A0ABS8PMK5_9BACT</name>
<dbReference type="SUPFAM" id="SSF82199">
    <property type="entry name" value="SET domain"/>
    <property type="match status" value="1"/>
</dbReference>
<keyword evidence="3" id="KW-1185">Reference proteome</keyword>
<evidence type="ECO:0000313" key="3">
    <source>
        <dbReference type="Proteomes" id="UP001199816"/>
    </source>
</evidence>
<dbReference type="PROSITE" id="PS50280">
    <property type="entry name" value="SET"/>
    <property type="match status" value="1"/>
</dbReference>
<comment type="caution">
    <text evidence="2">The sequence shown here is derived from an EMBL/GenBank/DDBJ whole genome shotgun (WGS) entry which is preliminary data.</text>
</comment>
<evidence type="ECO:0000259" key="1">
    <source>
        <dbReference type="PROSITE" id="PS50280"/>
    </source>
</evidence>
<reference evidence="2 3" key="1">
    <citation type="submission" date="2021-11" db="EMBL/GenBank/DDBJ databases">
        <title>Genomic of Niabella pedocola.</title>
        <authorList>
            <person name="Wu T."/>
        </authorList>
    </citation>
    <scope>NUCLEOTIDE SEQUENCE [LARGE SCALE GENOMIC DNA]</scope>
    <source>
        <strain evidence="2 3">JCM 31011</strain>
    </source>
</reference>